<accession>A0A2X0K0C8</accession>
<evidence type="ECO:0000313" key="2">
    <source>
        <dbReference type="Proteomes" id="UP000248889"/>
    </source>
</evidence>
<proteinExistence type="predicted"/>
<keyword evidence="2" id="KW-1185">Reference proteome</keyword>
<sequence>MVLTIMPHAQRDAALTECQNRVTSTSPHAPRHAAGRQEDFLQFLTSPAETAALRGHGFIARADLTRTRRDGACAG</sequence>
<organism evidence="1 2">
    <name type="scientific">Streptacidiphilus pinicola</name>
    <dbReference type="NCBI Taxonomy" id="2219663"/>
    <lineage>
        <taxon>Bacteria</taxon>
        <taxon>Bacillati</taxon>
        <taxon>Actinomycetota</taxon>
        <taxon>Actinomycetes</taxon>
        <taxon>Kitasatosporales</taxon>
        <taxon>Streptomycetaceae</taxon>
        <taxon>Streptacidiphilus</taxon>
    </lineage>
</organism>
<evidence type="ECO:0000313" key="1">
    <source>
        <dbReference type="EMBL" id="RAG80780.1"/>
    </source>
</evidence>
<gene>
    <name evidence="1" type="ORF">DN069_36355</name>
</gene>
<reference evidence="1 2" key="1">
    <citation type="submission" date="2018-06" db="EMBL/GenBank/DDBJ databases">
        <title>Streptacidiphilus pinicola sp. nov., isolated from pine grove soil.</title>
        <authorList>
            <person name="Roh S.G."/>
            <person name="Park S."/>
            <person name="Kim M.-K."/>
            <person name="Yun B.-R."/>
            <person name="Park J."/>
            <person name="Kim M.J."/>
            <person name="Kim Y.S."/>
            <person name="Kim S.B."/>
        </authorList>
    </citation>
    <scope>NUCLEOTIDE SEQUENCE [LARGE SCALE GENOMIC DNA]</scope>
    <source>
        <strain evidence="1 2">MMS16-CNU450</strain>
    </source>
</reference>
<comment type="caution">
    <text evidence="1">The sequence shown here is derived from an EMBL/GenBank/DDBJ whole genome shotgun (WGS) entry which is preliminary data.</text>
</comment>
<protein>
    <submittedName>
        <fullName evidence="1">Uncharacterized protein</fullName>
    </submittedName>
</protein>
<name>A0A2X0K0C8_9ACTN</name>
<dbReference type="EMBL" id="QKYN01000198">
    <property type="protein sequence ID" value="RAG80780.1"/>
    <property type="molecule type" value="Genomic_DNA"/>
</dbReference>
<dbReference type="Proteomes" id="UP000248889">
    <property type="component" value="Unassembled WGS sequence"/>
</dbReference>
<dbReference type="AlphaFoldDB" id="A0A2X0K0C8"/>